<accession>A0A381S8P3</accession>
<dbReference type="Pfam" id="PF03963">
    <property type="entry name" value="FlgD"/>
    <property type="match status" value="1"/>
</dbReference>
<keyword evidence="1" id="KW-1005">Bacterial flagellum biogenesis</keyword>
<dbReference type="EMBL" id="UINC01002622">
    <property type="protein sequence ID" value="SUZ98617.1"/>
    <property type="molecule type" value="Genomic_DNA"/>
</dbReference>
<name>A0A381S8P3_9ZZZZ</name>
<proteinExistence type="predicted"/>
<gene>
    <name evidence="3" type="ORF">METZ01_LOCUS51471</name>
</gene>
<protein>
    <recommendedName>
        <fullName evidence="2">FlgD/Vpr Ig-like domain-containing protein</fullName>
    </recommendedName>
</protein>
<dbReference type="GO" id="GO:0044781">
    <property type="term" value="P:bacterial-type flagellum organization"/>
    <property type="evidence" value="ECO:0007669"/>
    <property type="project" value="UniProtKB-KW"/>
</dbReference>
<dbReference type="Pfam" id="PF13860">
    <property type="entry name" value="FlgD_ig"/>
    <property type="match status" value="1"/>
</dbReference>
<dbReference type="InterPro" id="IPR005648">
    <property type="entry name" value="FlgD"/>
</dbReference>
<evidence type="ECO:0000259" key="2">
    <source>
        <dbReference type="Pfam" id="PF13860"/>
    </source>
</evidence>
<feature type="domain" description="FlgD/Vpr Ig-like" evidence="2">
    <location>
        <begin position="114"/>
        <end position="183"/>
    </location>
</feature>
<evidence type="ECO:0000313" key="3">
    <source>
        <dbReference type="EMBL" id="SUZ98617.1"/>
    </source>
</evidence>
<dbReference type="InterPro" id="IPR025965">
    <property type="entry name" value="FlgD/Vpr_Ig-like"/>
</dbReference>
<evidence type="ECO:0000256" key="1">
    <source>
        <dbReference type="ARBA" id="ARBA00022795"/>
    </source>
</evidence>
<dbReference type="Gene3D" id="2.30.30.910">
    <property type="match status" value="1"/>
</dbReference>
<organism evidence="3">
    <name type="scientific">marine metagenome</name>
    <dbReference type="NCBI Taxonomy" id="408172"/>
    <lineage>
        <taxon>unclassified sequences</taxon>
        <taxon>metagenomes</taxon>
        <taxon>ecological metagenomes</taxon>
    </lineage>
</organism>
<dbReference type="AlphaFoldDB" id="A0A381S8P3"/>
<dbReference type="Gene3D" id="2.60.40.4070">
    <property type="match status" value="1"/>
</dbReference>
<reference evidence="3" key="1">
    <citation type="submission" date="2018-05" db="EMBL/GenBank/DDBJ databases">
        <authorList>
            <person name="Lanie J.A."/>
            <person name="Ng W.-L."/>
            <person name="Kazmierczak K.M."/>
            <person name="Andrzejewski T.M."/>
            <person name="Davidsen T.M."/>
            <person name="Wayne K.J."/>
            <person name="Tettelin H."/>
            <person name="Glass J.I."/>
            <person name="Rusch D."/>
            <person name="Podicherti R."/>
            <person name="Tsui H.-C.T."/>
            <person name="Winkler M.E."/>
        </authorList>
    </citation>
    <scope>NUCLEOTIDE SEQUENCE</scope>
</reference>
<sequence>MQTGNNVEQALQINATSLRNHAAKSSNDGKELGKQDFLNLLMTQMANQDPLDPMDSEGMMQQLAALGTVEQLQNLNSQTAKMMEIQQHIARSTAGSLLGKDVEVGAREIPLNNGDTIPVTYKLDGSAERVMLLVHDSTGEMIREINLESRAQGAHEFAWDGRDNDGDMMPNGNYSYNVFARTDGGEEVGVTLTKSGQVSMVRFEGSDPLLKINGEWVQAKEIVGMGNKSKLRYQSAVPLPVRTELMTRKTPVWSSKDSE</sequence>